<dbReference type="Proteomes" id="UP001209878">
    <property type="component" value="Unassembled WGS sequence"/>
</dbReference>
<dbReference type="EMBL" id="JAODUO010000190">
    <property type="protein sequence ID" value="KAK2186739.1"/>
    <property type="molecule type" value="Genomic_DNA"/>
</dbReference>
<proteinExistence type="predicted"/>
<accession>A0AAD9UEU6</accession>
<organism evidence="1 2">
    <name type="scientific">Ridgeia piscesae</name>
    <name type="common">Tubeworm</name>
    <dbReference type="NCBI Taxonomy" id="27915"/>
    <lineage>
        <taxon>Eukaryota</taxon>
        <taxon>Metazoa</taxon>
        <taxon>Spiralia</taxon>
        <taxon>Lophotrochozoa</taxon>
        <taxon>Annelida</taxon>
        <taxon>Polychaeta</taxon>
        <taxon>Sedentaria</taxon>
        <taxon>Canalipalpata</taxon>
        <taxon>Sabellida</taxon>
        <taxon>Siboglinidae</taxon>
        <taxon>Ridgeia</taxon>
    </lineage>
</organism>
<comment type="caution">
    <text evidence="1">The sequence shown here is derived from an EMBL/GenBank/DDBJ whole genome shotgun (WGS) entry which is preliminary data.</text>
</comment>
<sequence>MTHNQVKGEILRAGNDLDLTVRRGGLTGGAPAPPQQQQRVEVCEEPTQRIGGPTYKPVQPKTYKVLDEQLASGQAPTAAKPSSIFDRKRQERSAYLQAKGCTIQKAYGEG</sequence>
<evidence type="ECO:0000313" key="1">
    <source>
        <dbReference type="EMBL" id="KAK2186739.1"/>
    </source>
</evidence>
<dbReference type="AlphaFoldDB" id="A0AAD9UEU6"/>
<name>A0AAD9UEU6_RIDPI</name>
<evidence type="ECO:0000313" key="2">
    <source>
        <dbReference type="Proteomes" id="UP001209878"/>
    </source>
</evidence>
<protein>
    <submittedName>
        <fullName evidence="1">Uncharacterized protein</fullName>
    </submittedName>
</protein>
<keyword evidence="2" id="KW-1185">Reference proteome</keyword>
<gene>
    <name evidence="1" type="ORF">NP493_190g01008</name>
</gene>
<reference evidence="1" key="1">
    <citation type="journal article" date="2023" name="Mol. Biol. Evol.">
        <title>Third-Generation Sequencing Reveals the Adaptive Role of the Epigenome in Three Deep-Sea Polychaetes.</title>
        <authorList>
            <person name="Perez M."/>
            <person name="Aroh O."/>
            <person name="Sun Y."/>
            <person name="Lan Y."/>
            <person name="Juniper S.K."/>
            <person name="Young C.R."/>
            <person name="Angers B."/>
            <person name="Qian P.Y."/>
        </authorList>
    </citation>
    <scope>NUCLEOTIDE SEQUENCE</scope>
    <source>
        <strain evidence="1">R07B-5</strain>
    </source>
</reference>